<dbReference type="InterPro" id="IPR014942">
    <property type="entry name" value="AbiEii"/>
</dbReference>
<dbReference type="Proteomes" id="UP000230002">
    <property type="component" value="Unassembled WGS sequence"/>
</dbReference>
<sequence>MSNLNLSRLGPRAAGLAKFMVDRAQEVHAPCVLIGASALIMRGVIDRETKDLDFNIAPHWSGALQHVIAPHLQSTRNEAVLVDGATQAAKAVQTSFRFFKQVDEAGDNMKDPADFLPYKVDVSENMCALTPNAFTKLDGVYVATVPLMVIFKMCALARPNRSTWSDKALKDATDLVLALRYLRAHNEVIPPNILGFLAYENPRFLWANFWNALSLVVGHVGTTVQEVEQLLHALGVAKTRD</sequence>
<reference evidence="1 2" key="1">
    <citation type="journal article" date="2015" name="Sci. Rep.">
        <title>Chromosome-level genome map provides insights into diverse defense mechanisms in the medicinal fungus Ganoderma sinense.</title>
        <authorList>
            <person name="Zhu Y."/>
            <person name="Xu J."/>
            <person name="Sun C."/>
            <person name="Zhou S."/>
            <person name="Xu H."/>
            <person name="Nelson D.R."/>
            <person name="Qian J."/>
            <person name="Song J."/>
            <person name="Luo H."/>
            <person name="Xiang L."/>
            <person name="Li Y."/>
            <person name="Xu Z."/>
            <person name="Ji A."/>
            <person name="Wang L."/>
            <person name="Lu S."/>
            <person name="Hayward A."/>
            <person name="Sun W."/>
            <person name="Li X."/>
            <person name="Schwartz D.C."/>
            <person name="Wang Y."/>
            <person name="Chen S."/>
        </authorList>
    </citation>
    <scope>NUCLEOTIDE SEQUENCE [LARGE SCALE GENOMIC DNA]</scope>
    <source>
        <strain evidence="1 2">ZZ0214-1</strain>
    </source>
</reference>
<keyword evidence="2" id="KW-1185">Reference proteome</keyword>
<dbReference type="AlphaFoldDB" id="A0A2G8SI02"/>
<proteinExistence type="predicted"/>
<evidence type="ECO:0000313" key="1">
    <source>
        <dbReference type="EMBL" id="PIL33381.1"/>
    </source>
</evidence>
<protein>
    <recommendedName>
        <fullName evidence="3">Poly A polymerase head domain-containing protein</fullName>
    </recommendedName>
</protein>
<gene>
    <name evidence="1" type="ORF">GSI_04001</name>
</gene>
<name>A0A2G8SI02_9APHY</name>
<organism evidence="1 2">
    <name type="scientific">Ganoderma sinense ZZ0214-1</name>
    <dbReference type="NCBI Taxonomy" id="1077348"/>
    <lineage>
        <taxon>Eukaryota</taxon>
        <taxon>Fungi</taxon>
        <taxon>Dikarya</taxon>
        <taxon>Basidiomycota</taxon>
        <taxon>Agaricomycotina</taxon>
        <taxon>Agaricomycetes</taxon>
        <taxon>Polyporales</taxon>
        <taxon>Polyporaceae</taxon>
        <taxon>Ganoderma</taxon>
    </lineage>
</organism>
<dbReference type="OrthoDB" id="2990568at2759"/>
<evidence type="ECO:0000313" key="2">
    <source>
        <dbReference type="Proteomes" id="UP000230002"/>
    </source>
</evidence>
<dbReference type="EMBL" id="AYKW01000007">
    <property type="protein sequence ID" value="PIL33381.1"/>
    <property type="molecule type" value="Genomic_DNA"/>
</dbReference>
<comment type="caution">
    <text evidence="1">The sequence shown here is derived from an EMBL/GenBank/DDBJ whole genome shotgun (WGS) entry which is preliminary data.</text>
</comment>
<dbReference type="Pfam" id="PF08843">
    <property type="entry name" value="AbiEii"/>
    <property type="match status" value="1"/>
</dbReference>
<accession>A0A2G8SI02</accession>
<evidence type="ECO:0008006" key="3">
    <source>
        <dbReference type="Google" id="ProtNLM"/>
    </source>
</evidence>